<feature type="region of interest" description="Disordered" evidence="2">
    <location>
        <begin position="1041"/>
        <end position="1076"/>
    </location>
</feature>
<dbReference type="InterPro" id="IPR036116">
    <property type="entry name" value="FN3_sf"/>
</dbReference>
<dbReference type="SUPFAM" id="SSF48726">
    <property type="entry name" value="Immunoglobulin"/>
    <property type="match status" value="3"/>
</dbReference>
<keyword evidence="3" id="KW-0812">Transmembrane</keyword>
<proteinExistence type="predicted"/>
<sequence length="1607" mass="177975">MVPVVWILFLLGLLLEIEKIGALSDDELLIPQFEQVPAPVTYFDAQSTHVSIPLVCRAWPPQPLSSIGYYAVSRLSVSGVSQMAAAAPHQLPLYPVRETLLANDSTGLTSILLSDPSEVVGMSGQDVHCVASTRFGSILSPPFRLLRAEIIDDRRDDHVYKGSHSMPSNNKTTVLRVYPDNLAVVRCKLPKSQPSASVLFTHDGSLLTLDPRKHLVVRSVSDDYADLLISTMTPSDQGIYQCVSTNPVTKRNWTDPTLFTLELTGPPKQNRSKLIRGFADRNQITVNEGENVTLYCVFESWPAKSSSVERVNKVPMDRERYRYDARFGTIHLNKVVPEDEGWYRCSIDGASSTVFVRVRSQTRVTLSPAFVSVPQGTDVTLNCSSSVPSIPVWYFNGRIKQPQRSVGLGYHGSESQLFLSAVDANTTGVYQCVVRDAVDNWISAQSVVSLESQRPIGRADYGKLVQTVNHPKEWHTDVSRASSSQLISLSCLPPEPYLTELAHWLVDILPGRGTVSGRLQLAHQLGLISVHWRKDGVQLQLPTPTDGSIGPLQLNMTATRSVDLGSYRCDVSVPTRHVLFSHETRLKPITLADEASHGDQHSSWAMVHNYTETINPNDRDKRNIALPPIRRQSSPLKFDAQMHTGVQERMLAYADQASMLSRVNHMNAERSPLRPAPVVSPIIRLPRPNASAIGDNLAALISWPAIKVDFYQVLFRARLPMDSSWSQPVYAEKRIDECCSKQPSCCQQVKQTYLTSRQRDGLEPGHLYEFRIHAFVDQTLVGKSSWSKMVSFEHISKVAPEITETERLPDGGILVRWNLATSAVGFPIDHFLLLYRPGTLLANGEINYEGFQNVSLPSNAKWQYELRNLEPGKGYQIVVYGVHTPPGLDPQMTIFKGGVGGRRITQFSHEIFVKPQDISGEPTGFDSSLRQSHGHNSNPMRSGSDSGVALNSAESNRLMFLILGALAGFMILIMIGLVILCVWRQQRDKQRLLLYCHNTDGTKSVDGYTGQSQQPRSLTGSGPFMLNHLNALENNTLVDTGTHRSRQLSQRSSMVYPQPPPMSPPPPPPPSALASQHTCVRQEDALEMASLMSDFSQRQLQQQQQPQQHHIFSQNVQHYPVQPPQHGSAQMIIEPHPAYWAAPHPQLAMTGSKYSGQFMPVNYYPTNSTMPNVPYGLKREPPSGGSVHDGTDTECEMLDQGLTLGQKEHLLQGKNPSSLAPDMNSLPYHSLPPPSFAMSPGSYPNGTYQPQQTQKAIAQCSDDQQYYNPVQPHPMQTVDSHLNRGYLSACPTYPTSMAPPMTNHGFQVPGLYDPGLGTPPMNHDPAYSFDPRVPTSRTVEADYAHRDKLCGSLQSENKHYHHRRRRRRLTADSAMSDNPERDQYHRHTEATDTGVPLMSSSPVVHEQSLRGGCNLQTSQDAADRPPPLPLHHPSTSYGPAAHPKPGHYLHGFYGQNYSTDQMINEVPTICEEAFSSPGWSDPIKPGYNMPPEVPVHRPYHIAGPVVYGNHNPGATVTTSGASTAPNSLSRRVPTSLLNGPPRVRDYSEYGIPNVHPSIRQPSVKLNNGVHSSVESVDPNRGLNTVDPRDRIIITADRCFAPPGQPTA</sequence>
<evidence type="ECO:0000256" key="4">
    <source>
        <dbReference type="SAM" id="SignalP"/>
    </source>
</evidence>
<feature type="compositionally biased region" description="Polar residues" evidence="2">
    <location>
        <begin position="925"/>
        <end position="945"/>
    </location>
</feature>
<evidence type="ECO:0000256" key="2">
    <source>
        <dbReference type="SAM" id="MobiDB-lite"/>
    </source>
</evidence>
<feature type="transmembrane region" description="Helical" evidence="3">
    <location>
        <begin position="958"/>
        <end position="983"/>
    </location>
</feature>
<dbReference type="InterPro" id="IPR007110">
    <property type="entry name" value="Ig-like_dom"/>
</dbReference>
<feature type="domain" description="Ig-like" evidence="5">
    <location>
        <begin position="471"/>
        <end position="581"/>
    </location>
</feature>
<name>A0A4E0RB10_FASHE</name>
<keyword evidence="3" id="KW-1133">Transmembrane helix</keyword>
<feature type="region of interest" description="Disordered" evidence="2">
    <location>
        <begin position="1353"/>
        <end position="1441"/>
    </location>
</feature>
<keyword evidence="4" id="KW-0732">Signal</keyword>
<dbReference type="InterPro" id="IPR003598">
    <property type="entry name" value="Ig_sub2"/>
</dbReference>
<evidence type="ECO:0000313" key="6">
    <source>
        <dbReference type="EMBL" id="THD24386.1"/>
    </source>
</evidence>
<organism evidence="6 7">
    <name type="scientific">Fasciola hepatica</name>
    <name type="common">Liver fluke</name>
    <dbReference type="NCBI Taxonomy" id="6192"/>
    <lineage>
        <taxon>Eukaryota</taxon>
        <taxon>Metazoa</taxon>
        <taxon>Spiralia</taxon>
        <taxon>Lophotrochozoa</taxon>
        <taxon>Platyhelminthes</taxon>
        <taxon>Trematoda</taxon>
        <taxon>Digenea</taxon>
        <taxon>Plagiorchiida</taxon>
        <taxon>Echinostomata</taxon>
        <taxon>Echinostomatoidea</taxon>
        <taxon>Fasciolidae</taxon>
        <taxon>Fasciola</taxon>
    </lineage>
</organism>
<keyword evidence="1" id="KW-0393">Immunoglobulin domain</keyword>
<dbReference type="InterPro" id="IPR003599">
    <property type="entry name" value="Ig_sub"/>
</dbReference>
<reference evidence="6" key="1">
    <citation type="submission" date="2019-03" db="EMBL/GenBank/DDBJ databases">
        <title>Improved annotation for the trematode Fasciola hepatica.</title>
        <authorList>
            <person name="Choi Y.-J."/>
            <person name="Martin J."/>
            <person name="Mitreva M."/>
        </authorList>
    </citation>
    <scope>NUCLEOTIDE SEQUENCE [LARGE SCALE GENOMIC DNA]</scope>
</reference>
<dbReference type="PANTHER" id="PTHR10075">
    <property type="entry name" value="BASIGIN RELATED"/>
    <property type="match status" value="1"/>
</dbReference>
<gene>
    <name evidence="6" type="ORF">D915_004627</name>
</gene>
<protein>
    <recommendedName>
        <fullName evidence="5">Ig-like domain-containing protein</fullName>
    </recommendedName>
</protein>
<feature type="signal peptide" evidence="4">
    <location>
        <begin position="1"/>
        <end position="22"/>
    </location>
</feature>
<dbReference type="GO" id="GO:0030424">
    <property type="term" value="C:axon"/>
    <property type="evidence" value="ECO:0007669"/>
    <property type="project" value="TreeGrafter"/>
</dbReference>
<feature type="compositionally biased region" description="Basic and acidic residues" evidence="2">
    <location>
        <begin position="1378"/>
        <end position="1390"/>
    </location>
</feature>
<feature type="domain" description="Ig-like" evidence="5">
    <location>
        <begin position="362"/>
        <end position="449"/>
    </location>
</feature>
<dbReference type="InterPro" id="IPR013783">
    <property type="entry name" value="Ig-like_fold"/>
</dbReference>
<dbReference type="GO" id="GO:0007411">
    <property type="term" value="P:axon guidance"/>
    <property type="evidence" value="ECO:0007669"/>
    <property type="project" value="TreeGrafter"/>
</dbReference>
<evidence type="ECO:0000313" key="7">
    <source>
        <dbReference type="Proteomes" id="UP000230066"/>
    </source>
</evidence>
<dbReference type="GO" id="GO:0070593">
    <property type="term" value="P:dendrite self-avoidance"/>
    <property type="evidence" value="ECO:0007669"/>
    <property type="project" value="TreeGrafter"/>
</dbReference>
<dbReference type="SMART" id="SM00408">
    <property type="entry name" value="IGc2"/>
    <property type="match status" value="3"/>
</dbReference>
<keyword evidence="3" id="KW-0472">Membrane</keyword>
<dbReference type="PROSITE" id="PS50835">
    <property type="entry name" value="IG_LIKE"/>
    <property type="match status" value="4"/>
</dbReference>
<evidence type="ECO:0000259" key="5">
    <source>
        <dbReference type="PROSITE" id="PS50835"/>
    </source>
</evidence>
<evidence type="ECO:0000256" key="3">
    <source>
        <dbReference type="SAM" id="Phobius"/>
    </source>
</evidence>
<feature type="domain" description="Ig-like" evidence="5">
    <location>
        <begin position="267"/>
        <end position="357"/>
    </location>
</feature>
<accession>A0A4E0RB10</accession>
<dbReference type="Proteomes" id="UP000230066">
    <property type="component" value="Unassembled WGS sequence"/>
</dbReference>
<dbReference type="GO" id="GO:0098632">
    <property type="term" value="F:cell-cell adhesion mediator activity"/>
    <property type="evidence" value="ECO:0007669"/>
    <property type="project" value="TreeGrafter"/>
</dbReference>
<dbReference type="EMBL" id="JXXN02001627">
    <property type="protein sequence ID" value="THD24386.1"/>
    <property type="molecule type" value="Genomic_DNA"/>
</dbReference>
<dbReference type="InterPro" id="IPR036179">
    <property type="entry name" value="Ig-like_dom_sf"/>
</dbReference>
<dbReference type="Gene3D" id="2.60.40.10">
    <property type="entry name" value="Immunoglobulins"/>
    <property type="match status" value="3"/>
</dbReference>
<dbReference type="PANTHER" id="PTHR10075:SF100">
    <property type="entry name" value="FASCICLIN-2"/>
    <property type="match status" value="1"/>
</dbReference>
<feature type="region of interest" description="Disordered" evidence="2">
    <location>
        <begin position="916"/>
        <end position="948"/>
    </location>
</feature>
<feature type="compositionally biased region" description="Pro residues" evidence="2">
    <location>
        <begin position="1057"/>
        <end position="1071"/>
    </location>
</feature>
<comment type="caution">
    <text evidence="6">The sequence shown here is derived from an EMBL/GenBank/DDBJ whole genome shotgun (WGS) entry which is preliminary data.</text>
</comment>
<keyword evidence="7" id="KW-1185">Reference proteome</keyword>
<feature type="chain" id="PRO_5020023389" description="Ig-like domain-containing protein" evidence="4">
    <location>
        <begin position="23"/>
        <end position="1607"/>
    </location>
</feature>
<feature type="region of interest" description="Disordered" evidence="2">
    <location>
        <begin position="1519"/>
        <end position="1541"/>
    </location>
</feature>
<feature type="domain" description="Ig-like" evidence="5">
    <location>
        <begin position="141"/>
        <end position="254"/>
    </location>
</feature>
<dbReference type="GO" id="GO:0007156">
    <property type="term" value="P:homophilic cell adhesion via plasma membrane adhesion molecules"/>
    <property type="evidence" value="ECO:0007669"/>
    <property type="project" value="TreeGrafter"/>
</dbReference>
<evidence type="ECO:0000256" key="1">
    <source>
        <dbReference type="ARBA" id="ARBA00023319"/>
    </source>
</evidence>
<dbReference type="SMART" id="SM00409">
    <property type="entry name" value="IG"/>
    <property type="match status" value="4"/>
</dbReference>
<feature type="compositionally biased region" description="Basic residues" evidence="2">
    <location>
        <begin position="1359"/>
        <end position="1368"/>
    </location>
</feature>
<dbReference type="SUPFAM" id="SSF49265">
    <property type="entry name" value="Fibronectin type III"/>
    <property type="match status" value="1"/>
</dbReference>
<dbReference type="GO" id="GO:0005886">
    <property type="term" value="C:plasma membrane"/>
    <property type="evidence" value="ECO:0007669"/>
    <property type="project" value="TreeGrafter"/>
</dbReference>